<reference evidence="8 9" key="1">
    <citation type="journal article" date="2020" name="Nat. Commun.">
        <title>Genome of Tripterygium wilfordii and identification of cytochrome P450 involved in triptolide biosynthesis.</title>
        <authorList>
            <person name="Tu L."/>
            <person name="Su P."/>
            <person name="Zhang Z."/>
            <person name="Gao L."/>
            <person name="Wang J."/>
            <person name="Hu T."/>
            <person name="Zhou J."/>
            <person name="Zhang Y."/>
            <person name="Zhao Y."/>
            <person name="Liu Y."/>
            <person name="Song Y."/>
            <person name="Tong Y."/>
            <person name="Lu Y."/>
            <person name="Yang J."/>
            <person name="Xu C."/>
            <person name="Jia M."/>
            <person name="Peters R.J."/>
            <person name="Huang L."/>
            <person name="Gao W."/>
        </authorList>
    </citation>
    <scope>NUCLEOTIDE SEQUENCE [LARGE SCALE GENOMIC DNA]</scope>
    <source>
        <strain evidence="9">cv. XIE 37</strain>
        <tissue evidence="8">Leaf</tissue>
    </source>
</reference>
<name>A0A7J7DJH0_TRIWF</name>
<dbReference type="Proteomes" id="UP000593562">
    <property type="component" value="Unassembled WGS sequence"/>
</dbReference>
<sequence length="250" mass="28857">METQLLFSPTFPTFFMMFFFIYIFAYFVIFRNWASKERAEASSCFLSLFHGTPAVIMSIGALILTQNQSQLSFASPNSTLQNTVLEFSMAYFVMDLLHYIVFSPHEILFILHHVATLYVFATCHYMVRHGAVSLLVLLVLAEVTSACHNVWSLSRFRRHDVPAANRLYEVLSPCFYVFYSIVRGILGPIFVSRMGMFYAGGVAGTAIPSWAWISWMVVIVIAILVSIFWVFNHWVDWHKQMINKAEKRMR</sequence>
<organism evidence="8 9">
    <name type="scientific">Tripterygium wilfordii</name>
    <name type="common">Thunder God vine</name>
    <dbReference type="NCBI Taxonomy" id="458696"/>
    <lineage>
        <taxon>Eukaryota</taxon>
        <taxon>Viridiplantae</taxon>
        <taxon>Streptophyta</taxon>
        <taxon>Embryophyta</taxon>
        <taxon>Tracheophyta</taxon>
        <taxon>Spermatophyta</taxon>
        <taxon>Magnoliopsida</taxon>
        <taxon>eudicotyledons</taxon>
        <taxon>Gunneridae</taxon>
        <taxon>Pentapetalae</taxon>
        <taxon>rosids</taxon>
        <taxon>fabids</taxon>
        <taxon>Celastrales</taxon>
        <taxon>Celastraceae</taxon>
        <taxon>Tripterygium</taxon>
    </lineage>
</organism>
<comment type="subcellular location">
    <subcellularLocation>
        <location evidence="1">Membrane</location>
        <topology evidence="1">Multi-pass membrane protein</topology>
    </subcellularLocation>
</comment>
<dbReference type="GO" id="GO:0003677">
    <property type="term" value="F:DNA binding"/>
    <property type="evidence" value="ECO:0007669"/>
    <property type="project" value="UniProtKB-KW"/>
</dbReference>
<feature type="transmembrane region" description="Helical" evidence="6">
    <location>
        <begin position="41"/>
        <end position="64"/>
    </location>
</feature>
<dbReference type="Pfam" id="PF03798">
    <property type="entry name" value="TRAM_LAG1_CLN8"/>
    <property type="match status" value="1"/>
</dbReference>
<dbReference type="PANTHER" id="PTHR31766:SF8">
    <property type="entry name" value="TLC DOMAIN-CONTAINING PROTEIN"/>
    <property type="match status" value="1"/>
</dbReference>
<feature type="domain" description="TLC" evidence="7">
    <location>
        <begin position="36"/>
        <end position="242"/>
    </location>
</feature>
<feature type="transmembrane region" description="Helical" evidence="6">
    <location>
        <begin position="133"/>
        <end position="153"/>
    </location>
</feature>
<evidence type="ECO:0000256" key="4">
    <source>
        <dbReference type="ARBA" id="ARBA00023136"/>
    </source>
</evidence>
<keyword evidence="4 5" id="KW-0472">Membrane</keyword>
<dbReference type="PROSITE" id="PS50922">
    <property type="entry name" value="TLC"/>
    <property type="match status" value="1"/>
</dbReference>
<dbReference type="InterPro" id="IPR040327">
    <property type="entry name" value="At5g14285-like"/>
</dbReference>
<evidence type="ECO:0000256" key="6">
    <source>
        <dbReference type="SAM" id="Phobius"/>
    </source>
</evidence>
<evidence type="ECO:0000256" key="5">
    <source>
        <dbReference type="PROSITE-ProRule" id="PRU00205"/>
    </source>
</evidence>
<keyword evidence="8" id="KW-0238">DNA-binding</keyword>
<dbReference type="InterPro" id="IPR006634">
    <property type="entry name" value="TLC-dom"/>
</dbReference>
<feature type="transmembrane region" description="Helical" evidence="6">
    <location>
        <begin position="210"/>
        <end position="231"/>
    </location>
</feature>
<proteinExistence type="predicted"/>
<feature type="transmembrane region" description="Helical" evidence="6">
    <location>
        <begin position="109"/>
        <end position="127"/>
    </location>
</feature>
<keyword evidence="9" id="KW-1185">Reference proteome</keyword>
<feature type="transmembrane region" description="Helical" evidence="6">
    <location>
        <begin position="84"/>
        <end position="102"/>
    </location>
</feature>
<accession>A0A7J7DJH0</accession>
<evidence type="ECO:0000313" key="8">
    <source>
        <dbReference type="EMBL" id="KAF5746491.1"/>
    </source>
</evidence>
<keyword evidence="3 6" id="KW-1133">Transmembrane helix</keyword>
<evidence type="ECO:0000259" key="7">
    <source>
        <dbReference type="PROSITE" id="PS50922"/>
    </source>
</evidence>
<feature type="transmembrane region" description="Helical" evidence="6">
    <location>
        <begin position="174"/>
        <end position="198"/>
    </location>
</feature>
<dbReference type="SMART" id="SM00724">
    <property type="entry name" value="TLC"/>
    <property type="match status" value="1"/>
</dbReference>
<dbReference type="EMBL" id="JAAARO010000006">
    <property type="protein sequence ID" value="KAF5746491.1"/>
    <property type="molecule type" value="Genomic_DNA"/>
</dbReference>
<dbReference type="OrthoDB" id="204175at2759"/>
<dbReference type="AlphaFoldDB" id="A0A7J7DJH0"/>
<keyword evidence="2 5" id="KW-0812">Transmembrane</keyword>
<feature type="transmembrane region" description="Helical" evidence="6">
    <location>
        <begin position="6"/>
        <end position="29"/>
    </location>
</feature>
<dbReference type="InParanoid" id="A0A7J7DJH0"/>
<evidence type="ECO:0000256" key="2">
    <source>
        <dbReference type="ARBA" id="ARBA00022692"/>
    </source>
</evidence>
<evidence type="ECO:0000256" key="1">
    <source>
        <dbReference type="ARBA" id="ARBA00004141"/>
    </source>
</evidence>
<comment type="caution">
    <text evidence="8">The sequence shown here is derived from an EMBL/GenBank/DDBJ whole genome shotgun (WGS) entry which is preliminary data.</text>
</comment>
<evidence type="ECO:0000313" key="9">
    <source>
        <dbReference type="Proteomes" id="UP000593562"/>
    </source>
</evidence>
<evidence type="ECO:0000256" key="3">
    <source>
        <dbReference type="ARBA" id="ARBA00022989"/>
    </source>
</evidence>
<gene>
    <name evidence="8" type="ORF">HS088_TW06G00662</name>
</gene>
<dbReference type="GO" id="GO:0016020">
    <property type="term" value="C:membrane"/>
    <property type="evidence" value="ECO:0007669"/>
    <property type="project" value="UniProtKB-SubCell"/>
</dbReference>
<dbReference type="PANTHER" id="PTHR31766">
    <property type="entry name" value="GLABROUS1 ENHANCER-BINDING PROTEIN-LIKE 2"/>
    <property type="match status" value="1"/>
</dbReference>
<protein>
    <submittedName>
        <fullName evidence="8">DNA-binding storekeeper protein-related</fullName>
    </submittedName>
</protein>